<dbReference type="Proteomes" id="UP001324634">
    <property type="component" value="Chromosome"/>
</dbReference>
<dbReference type="GO" id="GO:0005249">
    <property type="term" value="F:voltage-gated potassium channel activity"/>
    <property type="evidence" value="ECO:0007669"/>
    <property type="project" value="InterPro"/>
</dbReference>
<evidence type="ECO:0000256" key="7">
    <source>
        <dbReference type="ARBA" id="ARBA00023303"/>
    </source>
</evidence>
<evidence type="ECO:0000313" key="10">
    <source>
        <dbReference type="EMBL" id="WPU63926.1"/>
    </source>
</evidence>
<feature type="transmembrane region" description="Helical" evidence="8">
    <location>
        <begin position="81"/>
        <end position="106"/>
    </location>
</feature>
<dbReference type="PANTHER" id="PTHR11537:SF254">
    <property type="entry name" value="POTASSIUM VOLTAGE-GATED CHANNEL PROTEIN SHAB"/>
    <property type="match status" value="1"/>
</dbReference>
<sequence length="114" mass="13263">MWSQLKNFLEEMRLLIFSPFFFFLTLIGNGFIISCGYLFYHIEKDVNPKVTHFIDALWWSFTTATTTGYGDITPMTDFGKILSIFLMISGLLLFAIFTAMFAETILTYRRGQKK</sequence>
<reference evidence="10 11" key="1">
    <citation type="submission" date="2023-11" db="EMBL/GenBank/DDBJ databases">
        <title>Peredibacter starrii A3.12.</title>
        <authorList>
            <person name="Mitchell R.J."/>
        </authorList>
    </citation>
    <scope>NUCLEOTIDE SEQUENCE [LARGE SCALE GENOMIC DNA]</scope>
    <source>
        <strain evidence="10 11">A3.12</strain>
    </source>
</reference>
<organism evidence="10 11">
    <name type="scientific">Peredibacter starrii</name>
    <dbReference type="NCBI Taxonomy" id="28202"/>
    <lineage>
        <taxon>Bacteria</taxon>
        <taxon>Pseudomonadati</taxon>
        <taxon>Bdellovibrionota</taxon>
        <taxon>Bacteriovoracia</taxon>
        <taxon>Bacteriovoracales</taxon>
        <taxon>Bacteriovoracaceae</taxon>
        <taxon>Peredibacter</taxon>
    </lineage>
</organism>
<dbReference type="InterPro" id="IPR028325">
    <property type="entry name" value="VG_K_chnl"/>
</dbReference>
<dbReference type="GO" id="GO:0001508">
    <property type="term" value="P:action potential"/>
    <property type="evidence" value="ECO:0007669"/>
    <property type="project" value="TreeGrafter"/>
</dbReference>
<evidence type="ECO:0000313" key="11">
    <source>
        <dbReference type="Proteomes" id="UP001324634"/>
    </source>
</evidence>
<evidence type="ECO:0000256" key="2">
    <source>
        <dbReference type="ARBA" id="ARBA00022448"/>
    </source>
</evidence>
<dbReference type="RefSeq" id="WP_321391585.1">
    <property type="nucleotide sequence ID" value="NZ_CP139487.1"/>
</dbReference>
<keyword evidence="3 8" id="KW-0812">Transmembrane</keyword>
<keyword evidence="6 8" id="KW-0472">Membrane</keyword>
<dbReference type="InterPro" id="IPR013099">
    <property type="entry name" value="K_chnl_dom"/>
</dbReference>
<dbReference type="SUPFAM" id="SSF81324">
    <property type="entry name" value="Voltage-gated potassium channels"/>
    <property type="match status" value="1"/>
</dbReference>
<dbReference type="Gene3D" id="1.10.287.70">
    <property type="match status" value="1"/>
</dbReference>
<evidence type="ECO:0000256" key="1">
    <source>
        <dbReference type="ARBA" id="ARBA00004141"/>
    </source>
</evidence>
<evidence type="ECO:0000256" key="6">
    <source>
        <dbReference type="ARBA" id="ARBA00023136"/>
    </source>
</evidence>
<keyword evidence="4 8" id="KW-1133">Transmembrane helix</keyword>
<feature type="transmembrane region" description="Helical" evidence="8">
    <location>
        <begin position="20"/>
        <end position="40"/>
    </location>
</feature>
<dbReference type="KEGG" id="psti:SOO65_14620"/>
<dbReference type="PROSITE" id="PS51257">
    <property type="entry name" value="PROKAR_LIPOPROTEIN"/>
    <property type="match status" value="1"/>
</dbReference>
<accession>A0AAX4HL26</accession>
<comment type="subcellular location">
    <subcellularLocation>
        <location evidence="1">Membrane</location>
        <topology evidence="1">Multi-pass membrane protein</topology>
    </subcellularLocation>
</comment>
<name>A0AAX4HL26_9BACT</name>
<keyword evidence="5" id="KW-0406">Ion transport</keyword>
<proteinExistence type="predicted"/>
<feature type="domain" description="Potassium channel" evidence="9">
    <location>
        <begin position="33"/>
        <end position="105"/>
    </location>
</feature>
<dbReference type="GO" id="GO:0008076">
    <property type="term" value="C:voltage-gated potassium channel complex"/>
    <property type="evidence" value="ECO:0007669"/>
    <property type="project" value="InterPro"/>
</dbReference>
<evidence type="ECO:0000256" key="8">
    <source>
        <dbReference type="SAM" id="Phobius"/>
    </source>
</evidence>
<evidence type="ECO:0000256" key="4">
    <source>
        <dbReference type="ARBA" id="ARBA00022989"/>
    </source>
</evidence>
<evidence type="ECO:0000256" key="3">
    <source>
        <dbReference type="ARBA" id="ARBA00022692"/>
    </source>
</evidence>
<dbReference type="Pfam" id="PF07885">
    <property type="entry name" value="Ion_trans_2"/>
    <property type="match status" value="1"/>
</dbReference>
<keyword evidence="2" id="KW-0813">Transport</keyword>
<gene>
    <name evidence="10" type="ORF">SOO65_14620</name>
</gene>
<evidence type="ECO:0000256" key="5">
    <source>
        <dbReference type="ARBA" id="ARBA00023065"/>
    </source>
</evidence>
<evidence type="ECO:0000259" key="9">
    <source>
        <dbReference type="Pfam" id="PF07885"/>
    </source>
</evidence>
<keyword evidence="11" id="KW-1185">Reference proteome</keyword>
<keyword evidence="7 10" id="KW-0407">Ion channel</keyword>
<protein>
    <submittedName>
        <fullName evidence="10">Potassium channel family protein</fullName>
    </submittedName>
</protein>
<dbReference type="EMBL" id="CP139487">
    <property type="protein sequence ID" value="WPU63926.1"/>
    <property type="molecule type" value="Genomic_DNA"/>
</dbReference>
<dbReference type="AlphaFoldDB" id="A0AAX4HL26"/>
<dbReference type="PANTHER" id="PTHR11537">
    <property type="entry name" value="VOLTAGE-GATED POTASSIUM CHANNEL"/>
    <property type="match status" value="1"/>
</dbReference>